<evidence type="ECO:0008006" key="4">
    <source>
        <dbReference type="Google" id="ProtNLM"/>
    </source>
</evidence>
<evidence type="ECO:0000313" key="3">
    <source>
        <dbReference type="Proteomes" id="UP000014480"/>
    </source>
</evidence>
<accession>A0A484FLY6</accession>
<keyword evidence="3" id="KW-1185">Reference proteome</keyword>
<keyword evidence="1" id="KW-0732">Signal</keyword>
<evidence type="ECO:0000256" key="1">
    <source>
        <dbReference type="SAM" id="SignalP"/>
    </source>
</evidence>
<feature type="chain" id="PRO_5019869535" description="Ecp2 effector protein domain-containing protein" evidence="1">
    <location>
        <begin position="23"/>
        <end position="446"/>
    </location>
</feature>
<evidence type="ECO:0000313" key="2">
    <source>
        <dbReference type="EMBL" id="TDZ18655.1"/>
    </source>
</evidence>
<feature type="signal peptide" evidence="1">
    <location>
        <begin position="1"/>
        <end position="22"/>
    </location>
</feature>
<dbReference type="Proteomes" id="UP000014480">
    <property type="component" value="Unassembled WGS sequence"/>
</dbReference>
<dbReference type="AlphaFoldDB" id="A0A484FLY6"/>
<proteinExistence type="predicted"/>
<dbReference type="EMBL" id="AMCV02000023">
    <property type="protein sequence ID" value="TDZ18655.1"/>
    <property type="molecule type" value="Genomic_DNA"/>
</dbReference>
<organism evidence="2 3">
    <name type="scientific">Colletotrichum orbiculare (strain 104-T / ATCC 96160 / CBS 514.97 / LARS 414 / MAFF 240422)</name>
    <name type="common">Cucumber anthracnose fungus</name>
    <name type="synonym">Colletotrichum lagenarium</name>
    <dbReference type="NCBI Taxonomy" id="1213857"/>
    <lineage>
        <taxon>Eukaryota</taxon>
        <taxon>Fungi</taxon>
        <taxon>Dikarya</taxon>
        <taxon>Ascomycota</taxon>
        <taxon>Pezizomycotina</taxon>
        <taxon>Sordariomycetes</taxon>
        <taxon>Hypocreomycetidae</taxon>
        <taxon>Glomerellales</taxon>
        <taxon>Glomerellaceae</taxon>
        <taxon>Colletotrichum</taxon>
        <taxon>Colletotrichum orbiculare species complex</taxon>
    </lineage>
</organism>
<reference evidence="3" key="1">
    <citation type="journal article" date="2013" name="New Phytol.">
        <title>Comparative genomic and transcriptomic analyses reveal the hemibiotrophic stage shift of Colletotrichum fungi.</title>
        <authorList>
            <person name="Gan P."/>
            <person name="Ikeda K."/>
            <person name="Irieda H."/>
            <person name="Narusaka M."/>
            <person name="O'Connell R.J."/>
            <person name="Narusaka Y."/>
            <person name="Takano Y."/>
            <person name="Kubo Y."/>
            <person name="Shirasu K."/>
        </authorList>
    </citation>
    <scope>NUCLEOTIDE SEQUENCE [LARGE SCALE GENOMIC DNA]</scope>
    <source>
        <strain evidence="3">104-T / ATCC 96160 / CBS 514.97 / LARS 414 / MAFF 240422</strain>
    </source>
</reference>
<comment type="caution">
    <text evidence="2">The sequence shown here is derived from an EMBL/GenBank/DDBJ whole genome shotgun (WGS) entry which is preliminary data.</text>
</comment>
<name>A0A484FLY6_COLOR</name>
<gene>
    <name evidence="2" type="ORF">Cob_v008482</name>
</gene>
<protein>
    <recommendedName>
        <fullName evidence="4">Ecp2 effector protein domain-containing protein</fullName>
    </recommendedName>
</protein>
<sequence>MIIITVLAVILTALVAATGTLSNHPMDSSICNSTAAAKLPFKDAVCVPFTLANGTTVAVFLNNLHNATSRTQMTKNTKPIISSTDQFNTPALDNNHPDSVAAPITQNFKSCSDDNIAKASVIHKEGGPVGDCCAMVEFATAQHGTFSLDPAQKMEDPPILLHVGGCSFSAFIYPQWDGPAAIAFGTEDVRAKVEAAIELAGSNKIHVFYNGSQCKAWEHGRPEAVEPPKPNVECGNVCSQTPVPYPNADCYEVRHDDGTCAPVFINSIIGNLANQDDSNNIVTGPYKTDNTSLVSDGGDLPRIIKRYDTGADHLLAKRLHWEQQPKPQLICGQFSHTCFDRLRGANLEHCKDLMNLVANRHGYWLISKQDLIGRHWLTLMESRSWNHDIEIILSGTIGECLTSIDIVEAQGTNECKPWGIFYWLTRKDKFNCCQGDKPGELSKVTM</sequence>
<reference evidence="3" key="2">
    <citation type="journal article" date="2019" name="Mol. Plant Microbe Interact.">
        <title>Genome sequence resources for four phytopathogenic fungi from the Colletotrichum orbiculare species complex.</title>
        <authorList>
            <person name="Gan P."/>
            <person name="Tsushima A."/>
            <person name="Narusaka M."/>
            <person name="Narusaka Y."/>
            <person name="Takano Y."/>
            <person name="Kubo Y."/>
            <person name="Shirasu K."/>
        </authorList>
    </citation>
    <scope>GENOME REANNOTATION</scope>
    <source>
        <strain evidence="3">104-T / ATCC 96160 / CBS 514.97 / LARS 414 / MAFF 240422</strain>
    </source>
</reference>